<proteinExistence type="predicted"/>
<dbReference type="RefSeq" id="XP_017999966.1">
    <property type="nucleotide sequence ID" value="XM_018140122.1"/>
</dbReference>
<reference evidence="2 3" key="1">
    <citation type="submission" date="2015-06" db="EMBL/GenBank/DDBJ databases">
        <title>Draft genome of the ant-associated black yeast Phialophora attae CBS 131958.</title>
        <authorList>
            <person name="Moreno L.F."/>
            <person name="Stielow B.J."/>
            <person name="de Hoog S."/>
            <person name="Vicente V.A."/>
            <person name="Weiss V.A."/>
            <person name="de Vries M."/>
            <person name="Cruz L.M."/>
            <person name="Souza E.M."/>
        </authorList>
    </citation>
    <scope>NUCLEOTIDE SEQUENCE [LARGE SCALE GENOMIC DNA]</scope>
    <source>
        <strain evidence="2 3">CBS 131958</strain>
    </source>
</reference>
<feature type="compositionally biased region" description="Polar residues" evidence="1">
    <location>
        <begin position="57"/>
        <end position="72"/>
    </location>
</feature>
<feature type="compositionally biased region" description="Basic and acidic residues" evidence="1">
    <location>
        <begin position="162"/>
        <end position="194"/>
    </location>
</feature>
<accession>A0A0N1HTR2</accession>
<feature type="compositionally biased region" description="Basic and acidic residues" evidence="1">
    <location>
        <begin position="47"/>
        <end position="56"/>
    </location>
</feature>
<feature type="region of interest" description="Disordered" evidence="1">
    <location>
        <begin position="1"/>
        <end position="194"/>
    </location>
</feature>
<name>A0A0N1HTR2_9EURO</name>
<evidence type="ECO:0000256" key="1">
    <source>
        <dbReference type="SAM" id="MobiDB-lite"/>
    </source>
</evidence>
<sequence>MGCGSSSLKGEAPSSGLSGDPSPQIRKVNTNFSAINYEGSDQKKRRMTEYAPHETVRQQSHASGIDPGQSSAGDDIGPDGATLQPYQTLGDGPNDIPLKDQSYPHEKMAGGGSAGSSQAMNGVNGTNGVDPTSGKAKEEFASTNDPINHQDTGSSSLEPPVGDEKKKRGSWIDKFKGGEKREISDEEMRKVGSE</sequence>
<feature type="compositionally biased region" description="Polar residues" evidence="1">
    <location>
        <begin position="120"/>
        <end position="130"/>
    </location>
</feature>
<protein>
    <submittedName>
        <fullName evidence="2">Uncharacterized protein</fullName>
    </submittedName>
</protein>
<gene>
    <name evidence="2" type="ORF">AB675_11291</name>
</gene>
<organism evidence="2 3">
    <name type="scientific">Cyphellophora attinorum</name>
    <dbReference type="NCBI Taxonomy" id="1664694"/>
    <lineage>
        <taxon>Eukaryota</taxon>
        <taxon>Fungi</taxon>
        <taxon>Dikarya</taxon>
        <taxon>Ascomycota</taxon>
        <taxon>Pezizomycotina</taxon>
        <taxon>Eurotiomycetes</taxon>
        <taxon>Chaetothyriomycetidae</taxon>
        <taxon>Chaetothyriales</taxon>
        <taxon>Cyphellophoraceae</taxon>
        <taxon>Cyphellophora</taxon>
    </lineage>
</organism>
<evidence type="ECO:0000313" key="3">
    <source>
        <dbReference type="Proteomes" id="UP000038010"/>
    </source>
</evidence>
<keyword evidence="3" id="KW-1185">Reference proteome</keyword>
<dbReference type="Proteomes" id="UP000038010">
    <property type="component" value="Unassembled WGS sequence"/>
</dbReference>
<dbReference type="EMBL" id="LFJN01000013">
    <property type="protein sequence ID" value="KPI40003.1"/>
    <property type="molecule type" value="Genomic_DNA"/>
</dbReference>
<dbReference type="VEuPathDB" id="FungiDB:AB675_11291"/>
<dbReference type="OrthoDB" id="4837859at2759"/>
<dbReference type="GeneID" id="28732002"/>
<comment type="caution">
    <text evidence="2">The sequence shown here is derived from an EMBL/GenBank/DDBJ whole genome shotgun (WGS) entry which is preliminary data.</text>
</comment>
<dbReference type="AlphaFoldDB" id="A0A0N1HTR2"/>
<feature type="compositionally biased region" description="Polar residues" evidence="1">
    <location>
        <begin position="141"/>
        <end position="157"/>
    </location>
</feature>
<evidence type="ECO:0000313" key="2">
    <source>
        <dbReference type="EMBL" id="KPI40003.1"/>
    </source>
</evidence>